<gene>
    <name evidence="1" type="ORF">HW564_12830</name>
</gene>
<accession>A0A850LJ78</accession>
<evidence type="ECO:0000313" key="2">
    <source>
        <dbReference type="Proteomes" id="UP000565723"/>
    </source>
</evidence>
<organism evidence="1 2">
    <name type="scientific">Ruegeria pomeroyi</name>
    <dbReference type="NCBI Taxonomy" id="89184"/>
    <lineage>
        <taxon>Bacteria</taxon>
        <taxon>Pseudomonadati</taxon>
        <taxon>Pseudomonadota</taxon>
        <taxon>Alphaproteobacteria</taxon>
        <taxon>Rhodobacterales</taxon>
        <taxon>Roseobacteraceae</taxon>
        <taxon>Ruegeria</taxon>
    </lineage>
</organism>
<protein>
    <recommendedName>
        <fullName evidence="3">EthD domain-containing protein</fullName>
    </recommendedName>
</protein>
<dbReference type="OMA" id="WRDETIF"/>
<dbReference type="AlphaFoldDB" id="A0A850LJ78"/>
<evidence type="ECO:0000313" key="1">
    <source>
        <dbReference type="EMBL" id="NVK97809.1"/>
    </source>
</evidence>
<dbReference type="RefSeq" id="WP_011242120.1">
    <property type="nucleotide sequence ID" value="NZ_JABXIY010000033.1"/>
</dbReference>
<dbReference type="SMR" id="A0A850LJ78"/>
<dbReference type="Proteomes" id="UP000565723">
    <property type="component" value="Unassembled WGS sequence"/>
</dbReference>
<name>A0A850LJ78_9RHOB</name>
<reference evidence="1 2" key="1">
    <citation type="journal article" date="2020" name="Proc. Natl. Acad. Sci. U.S.A.">
        <title>Ecological drivers of bacterial community assembly in synthetic phycospheres.</title>
        <authorList>
            <person name="Fu H."/>
            <person name="Uchimiya M."/>
            <person name="Gore J."/>
            <person name="Moran M.A."/>
        </authorList>
    </citation>
    <scope>NUCLEOTIDE SEQUENCE [LARGE SCALE GENOMIC DNA]</scope>
    <source>
        <strain evidence="1">HF-Din03</strain>
    </source>
</reference>
<evidence type="ECO:0008006" key="3">
    <source>
        <dbReference type="Google" id="ProtNLM"/>
    </source>
</evidence>
<comment type="caution">
    <text evidence="1">The sequence shown here is derived from an EMBL/GenBank/DDBJ whole genome shotgun (WGS) entry which is preliminary data.</text>
</comment>
<sequence>MPAELVLISRYPAKPAAAPALAAKLAPVARGRTLVALDDDEVVTLVPLEAETALDGLRHSLSEDAAEFAEFLSGDIRREIVSFVEAPKSCNGPLPDTPYIQLRHVEVKPEQYAAYRDWRDATIFDVVRNADEVENFLAYHSVVSGQPGVMFVSGFSVAPDTYGEVFASERYQDIVRQAGDRYITGGTGGLYTRIYADMSGRVS</sequence>
<proteinExistence type="predicted"/>
<dbReference type="EMBL" id="JABXIY010000033">
    <property type="protein sequence ID" value="NVK97809.1"/>
    <property type="molecule type" value="Genomic_DNA"/>
</dbReference>